<name>A0A6N9H6S6_9MICO</name>
<dbReference type="CDD" id="cd03014">
    <property type="entry name" value="PRX_Atyp2cys"/>
    <property type="match status" value="1"/>
</dbReference>
<comment type="subunit">
    <text evidence="6">Homodimer.</text>
</comment>
<dbReference type="NCBIfam" id="NF001808">
    <property type="entry name" value="PRK00522.1"/>
    <property type="match status" value="1"/>
</dbReference>
<dbReference type="InterPro" id="IPR050455">
    <property type="entry name" value="Tpx_Peroxidase_subfamily"/>
</dbReference>
<gene>
    <name evidence="6" type="primary">tpx</name>
    <name evidence="8" type="ORF">GSY69_07240</name>
</gene>
<keyword evidence="1 6" id="KW-0575">Peroxidase</keyword>
<comment type="catalytic activity">
    <reaction evidence="6">
        <text>a hydroperoxide + [thioredoxin]-dithiol = an alcohol + [thioredoxin]-disulfide + H2O</text>
        <dbReference type="Rhea" id="RHEA:62620"/>
        <dbReference type="Rhea" id="RHEA-COMP:10698"/>
        <dbReference type="Rhea" id="RHEA-COMP:10700"/>
        <dbReference type="ChEBI" id="CHEBI:15377"/>
        <dbReference type="ChEBI" id="CHEBI:29950"/>
        <dbReference type="ChEBI" id="CHEBI:30879"/>
        <dbReference type="ChEBI" id="CHEBI:35924"/>
        <dbReference type="ChEBI" id="CHEBI:50058"/>
        <dbReference type="EC" id="1.11.1.24"/>
    </reaction>
</comment>
<sequence length="170" mass="17756">MAETAFRGTPVHTSGALPAVGSQAPDFELTGADLVPVALADVRGRRAVLNVFPSIDTGTCQASVRRFNELAAGLEDTEVVCVSRDLPFAQARFCGAEGIEDVITASDFRAPAGRGQDFGTAYGLALVDGPMRGLLARAVIVLDADGRVLHTQLVSEIADEPDYDAALAVL</sequence>
<keyword evidence="3 6" id="KW-0560">Oxidoreductase</keyword>
<dbReference type="PROSITE" id="PS51352">
    <property type="entry name" value="THIOREDOXIN_2"/>
    <property type="match status" value="1"/>
</dbReference>
<dbReference type="InterPro" id="IPR002065">
    <property type="entry name" value="TPX"/>
</dbReference>
<dbReference type="GO" id="GO:0008379">
    <property type="term" value="F:thioredoxin peroxidase activity"/>
    <property type="evidence" value="ECO:0007669"/>
    <property type="project" value="UniProtKB-UniRule"/>
</dbReference>
<dbReference type="PROSITE" id="PS01265">
    <property type="entry name" value="TPX"/>
    <property type="match status" value="1"/>
</dbReference>
<organism evidence="8 9">
    <name type="scientific">Brevibacterium rongguiense</name>
    <dbReference type="NCBI Taxonomy" id="2695267"/>
    <lineage>
        <taxon>Bacteria</taxon>
        <taxon>Bacillati</taxon>
        <taxon>Actinomycetota</taxon>
        <taxon>Actinomycetes</taxon>
        <taxon>Micrococcales</taxon>
        <taxon>Brevibacteriaceae</taxon>
        <taxon>Brevibacterium</taxon>
    </lineage>
</organism>
<evidence type="ECO:0000313" key="8">
    <source>
        <dbReference type="EMBL" id="MYM19768.1"/>
    </source>
</evidence>
<accession>A0A6N9H6S6</accession>
<keyword evidence="2 6" id="KW-0049">Antioxidant</keyword>
<feature type="domain" description="Thioredoxin" evidence="7">
    <location>
        <begin position="18"/>
        <end position="170"/>
    </location>
</feature>
<reference evidence="8 9" key="1">
    <citation type="submission" date="2020-01" db="EMBL/GenBank/DDBJ databases">
        <authorList>
            <person name="Deng T."/>
        </authorList>
    </citation>
    <scope>NUCLEOTIDE SEQUENCE [LARGE SCALE GENOMIC DNA]</scope>
    <source>
        <strain evidence="8 9">5221</strain>
    </source>
</reference>
<dbReference type="RefSeq" id="WP_160953197.1">
    <property type="nucleotide sequence ID" value="NZ_WWEQ01000024.1"/>
</dbReference>
<evidence type="ECO:0000256" key="3">
    <source>
        <dbReference type="ARBA" id="ARBA00023002"/>
    </source>
</evidence>
<keyword evidence="4 6" id="KW-1015">Disulfide bond</keyword>
<dbReference type="HAMAP" id="MF_00269">
    <property type="entry name" value="Tpx"/>
    <property type="match status" value="1"/>
</dbReference>
<dbReference type="InterPro" id="IPR018219">
    <property type="entry name" value="Tpx_CS"/>
</dbReference>
<feature type="disulfide bond" description="Redox-active" evidence="6">
    <location>
        <begin position="60"/>
        <end position="94"/>
    </location>
</feature>
<evidence type="ECO:0000256" key="1">
    <source>
        <dbReference type="ARBA" id="ARBA00022559"/>
    </source>
</evidence>
<dbReference type="EC" id="1.11.1.24" evidence="6"/>
<protein>
    <recommendedName>
        <fullName evidence="6">Thiol peroxidase</fullName>
        <shortName evidence="6">Tpx</shortName>
        <ecNumber evidence="6">1.11.1.24</ecNumber>
    </recommendedName>
    <alternativeName>
        <fullName evidence="6">Peroxiredoxin tpx</fullName>
        <shortName evidence="6">Prx</shortName>
    </alternativeName>
    <alternativeName>
        <fullName evidence="6">Thioredoxin peroxidase</fullName>
    </alternativeName>
    <alternativeName>
        <fullName evidence="6">Thioredoxin-dependent peroxiredoxin</fullName>
    </alternativeName>
</protein>
<dbReference type="InterPro" id="IPR013740">
    <property type="entry name" value="Redoxin"/>
</dbReference>
<evidence type="ECO:0000256" key="5">
    <source>
        <dbReference type="ARBA" id="ARBA00023284"/>
    </source>
</evidence>
<comment type="similarity">
    <text evidence="6">Belongs to the peroxiredoxin family. Tpx subfamily.</text>
</comment>
<evidence type="ECO:0000259" key="7">
    <source>
        <dbReference type="PROSITE" id="PS51352"/>
    </source>
</evidence>
<evidence type="ECO:0000313" key="9">
    <source>
        <dbReference type="Proteomes" id="UP000469215"/>
    </source>
</evidence>
<comment type="miscellaneous">
    <text evidence="6">The active site is a conserved redox-active cysteine residue, the peroxidatic cysteine (C(P)), which makes the nucleophilic attack on the peroxide substrate. The peroxide oxidizes the C(P)-SH to cysteine sulfenic acid (C(P)-SOH), which then reacts with another cysteine residue, the resolving cysteine (C(R)), to form a disulfide bridge. The disulfide is subsequently reduced by an appropriate electron donor to complete the catalytic cycle. In this atypical 2-Cys peroxiredoxin, C(R) is present in the same subunit to form an intramolecular disulfide. The disulfide is subsequently reduced by thioredoxin.</text>
</comment>
<dbReference type="Pfam" id="PF08534">
    <property type="entry name" value="Redoxin"/>
    <property type="match status" value="1"/>
</dbReference>
<dbReference type="AlphaFoldDB" id="A0A6N9H6S6"/>
<evidence type="ECO:0000256" key="6">
    <source>
        <dbReference type="HAMAP-Rule" id="MF_00269"/>
    </source>
</evidence>
<evidence type="ECO:0000256" key="2">
    <source>
        <dbReference type="ARBA" id="ARBA00022862"/>
    </source>
</evidence>
<keyword evidence="9" id="KW-1185">Reference proteome</keyword>
<dbReference type="InterPro" id="IPR036249">
    <property type="entry name" value="Thioredoxin-like_sf"/>
</dbReference>
<dbReference type="SUPFAM" id="SSF52833">
    <property type="entry name" value="Thioredoxin-like"/>
    <property type="match status" value="1"/>
</dbReference>
<dbReference type="Gene3D" id="3.40.30.10">
    <property type="entry name" value="Glutaredoxin"/>
    <property type="match status" value="1"/>
</dbReference>
<comment type="caution">
    <text evidence="8">The sequence shown here is derived from an EMBL/GenBank/DDBJ whole genome shotgun (WGS) entry which is preliminary data.</text>
</comment>
<dbReference type="Proteomes" id="UP000469215">
    <property type="component" value="Unassembled WGS sequence"/>
</dbReference>
<keyword evidence="5 6" id="KW-0676">Redox-active center</keyword>
<feature type="active site" description="Cysteine sulfenic acid (-SOH) intermediate" evidence="6">
    <location>
        <position position="60"/>
    </location>
</feature>
<dbReference type="PANTHER" id="PTHR43110">
    <property type="entry name" value="THIOL PEROXIDASE"/>
    <property type="match status" value="1"/>
</dbReference>
<comment type="function">
    <text evidence="6">Thiol-specific peroxidase that catalyzes the reduction of hydrogen peroxide and organic hydroperoxides to water and alcohols, respectively. Plays a role in cell protection against oxidative stress by detoxifying peroxides.</text>
</comment>
<dbReference type="EMBL" id="WWEQ01000024">
    <property type="protein sequence ID" value="MYM19768.1"/>
    <property type="molecule type" value="Genomic_DNA"/>
</dbReference>
<dbReference type="PANTHER" id="PTHR43110:SF1">
    <property type="entry name" value="THIOL PEROXIDASE"/>
    <property type="match status" value="1"/>
</dbReference>
<proteinExistence type="inferred from homology"/>
<dbReference type="InterPro" id="IPR013766">
    <property type="entry name" value="Thioredoxin_domain"/>
</dbReference>
<evidence type="ECO:0000256" key="4">
    <source>
        <dbReference type="ARBA" id="ARBA00023157"/>
    </source>
</evidence>